<keyword evidence="12" id="KW-1185">Reference proteome</keyword>
<comment type="subcellular location">
    <subcellularLocation>
        <location evidence="2">Cytoplasm</location>
    </subcellularLocation>
</comment>
<dbReference type="OMA" id="FLDWALM"/>
<evidence type="ECO:0000256" key="8">
    <source>
        <dbReference type="ARBA" id="ARBA00023235"/>
    </source>
</evidence>
<keyword evidence="7 9" id="KW-0057">Aromatic amino acid biosynthesis</keyword>
<evidence type="ECO:0000259" key="10">
    <source>
        <dbReference type="Pfam" id="PF01817"/>
    </source>
</evidence>
<accession>A0A022Q645</accession>
<dbReference type="GO" id="GO:0008652">
    <property type="term" value="P:amino acid biosynthetic process"/>
    <property type="evidence" value="ECO:0007669"/>
    <property type="project" value="UniProtKB-KW"/>
</dbReference>
<proteinExistence type="predicted"/>
<reference evidence="11 12" key="1">
    <citation type="journal article" date="2013" name="Proc. Natl. Acad. Sci. U.S.A.">
        <title>Fine-scale variation in meiotic recombination in Mimulus inferred from population shotgun sequencing.</title>
        <authorList>
            <person name="Hellsten U."/>
            <person name="Wright K.M."/>
            <person name="Jenkins J."/>
            <person name="Shu S."/>
            <person name="Yuan Y."/>
            <person name="Wessler S.R."/>
            <person name="Schmutz J."/>
            <person name="Willis J.H."/>
            <person name="Rokhsar D.S."/>
        </authorList>
    </citation>
    <scope>NUCLEOTIDE SEQUENCE [LARGE SCALE GENOMIC DNA]</scope>
    <source>
        <strain evidence="12">cv. DUN x IM62</strain>
    </source>
</reference>
<comment type="pathway">
    <text evidence="3">Metabolic intermediate biosynthesis; prephenate biosynthesis; prephenate from chorismate: step 1/1.</text>
</comment>
<evidence type="ECO:0000256" key="2">
    <source>
        <dbReference type="ARBA" id="ARBA00004496"/>
    </source>
</evidence>
<evidence type="ECO:0000256" key="6">
    <source>
        <dbReference type="ARBA" id="ARBA00022605"/>
    </source>
</evidence>
<dbReference type="EMBL" id="KI632217">
    <property type="protein sequence ID" value="EYU21975.1"/>
    <property type="molecule type" value="Genomic_DNA"/>
</dbReference>
<evidence type="ECO:0000256" key="3">
    <source>
        <dbReference type="ARBA" id="ARBA00004817"/>
    </source>
</evidence>
<dbReference type="UniPathway" id="UPA00120">
    <property type="reaction ID" value="UER00203"/>
</dbReference>
<dbReference type="GO" id="GO:0005737">
    <property type="term" value="C:cytoplasm"/>
    <property type="evidence" value="ECO:0000318"/>
    <property type="project" value="GO_Central"/>
</dbReference>
<feature type="domain" description="Chorismate mutase" evidence="10">
    <location>
        <begin position="149"/>
        <end position="259"/>
    </location>
</feature>
<keyword evidence="8 9" id="KW-0413">Isomerase</keyword>
<comment type="catalytic activity">
    <reaction evidence="1 9">
        <text>chorismate = prephenate</text>
        <dbReference type="Rhea" id="RHEA:13897"/>
        <dbReference type="ChEBI" id="CHEBI:29748"/>
        <dbReference type="ChEBI" id="CHEBI:29934"/>
        <dbReference type="EC" id="5.4.99.5"/>
    </reaction>
</comment>
<dbReference type="PROSITE" id="PS51169">
    <property type="entry name" value="CHORISMATE_MUT_3"/>
    <property type="match status" value="1"/>
</dbReference>
<protein>
    <recommendedName>
        <fullName evidence="4 9">Chorismate mutase</fullName>
        <ecNumber evidence="4 9">5.4.99.5</ecNumber>
    </recommendedName>
</protein>
<evidence type="ECO:0000256" key="4">
    <source>
        <dbReference type="ARBA" id="ARBA00012404"/>
    </source>
</evidence>
<gene>
    <name evidence="11" type="ORF">MIMGU_mgv1a011849mg</name>
</gene>
<dbReference type="EC" id="5.4.99.5" evidence="4 9"/>
<dbReference type="KEGG" id="egt:105975377"/>
<dbReference type="GO" id="GO:0009073">
    <property type="term" value="P:aromatic amino acid family biosynthetic process"/>
    <property type="evidence" value="ECO:0000318"/>
    <property type="project" value="GO_Central"/>
</dbReference>
<dbReference type="eggNOG" id="KOG0795">
    <property type="taxonomic scope" value="Eukaryota"/>
</dbReference>
<evidence type="ECO:0000313" key="11">
    <source>
        <dbReference type="EMBL" id="EYU21975.1"/>
    </source>
</evidence>
<dbReference type="Gene3D" id="1.10.590.10">
    <property type="entry name" value="Chorismate mutase, AroQ class superfamily, eukaryotic"/>
    <property type="match status" value="1"/>
</dbReference>
<dbReference type="InterPro" id="IPR008238">
    <property type="entry name" value="Chorismate_mutase_AroQ_euk"/>
</dbReference>
<organism evidence="11 12">
    <name type="scientific">Erythranthe guttata</name>
    <name type="common">Yellow monkey flower</name>
    <name type="synonym">Mimulus guttatus</name>
    <dbReference type="NCBI Taxonomy" id="4155"/>
    <lineage>
        <taxon>Eukaryota</taxon>
        <taxon>Viridiplantae</taxon>
        <taxon>Streptophyta</taxon>
        <taxon>Embryophyta</taxon>
        <taxon>Tracheophyta</taxon>
        <taxon>Spermatophyta</taxon>
        <taxon>Magnoliopsida</taxon>
        <taxon>eudicotyledons</taxon>
        <taxon>Gunneridae</taxon>
        <taxon>Pentapetalae</taxon>
        <taxon>asterids</taxon>
        <taxon>lamiids</taxon>
        <taxon>Lamiales</taxon>
        <taxon>Phrymaceae</taxon>
        <taxon>Erythranthe</taxon>
    </lineage>
</organism>
<evidence type="ECO:0000256" key="7">
    <source>
        <dbReference type="ARBA" id="ARBA00023141"/>
    </source>
</evidence>
<dbReference type="OrthoDB" id="191918at2759"/>
<sequence>MAESEMGSQGKYLDTLLNLESLRKSLVRQEDTIIFSLIERSKYPINTPLYDDDVTIPCASSPPSSLFHFFLKESESLQAKTGRYTSPEENAFFPDNLPSPLPGSLPNYNPTQVLHPQGACININEKILNLYLKNLLPLIATKGDDGNYTSTAASDLDCLQALSKKIHFGKFVAEVKFRKAPDDYVPAIRAKDRDGLMKLLTFESVEEVIKKRVEKKATVFGQDVVDLEQNNNHGKFKVDPSVVARLYGDWVIPLTKFVQVEYLLCRLD</sequence>
<dbReference type="GO" id="GO:0004106">
    <property type="term" value="F:chorismate mutase activity"/>
    <property type="evidence" value="ECO:0000318"/>
    <property type="project" value="GO_Central"/>
</dbReference>
<dbReference type="PANTHER" id="PTHR21145">
    <property type="entry name" value="CHORISMATE MUTASE"/>
    <property type="match status" value="1"/>
</dbReference>
<evidence type="ECO:0000256" key="5">
    <source>
        <dbReference type="ARBA" id="ARBA00022490"/>
    </source>
</evidence>
<dbReference type="PANTHER" id="PTHR21145:SF12">
    <property type="entry name" value="CHORISMATE MUTASE"/>
    <property type="match status" value="1"/>
</dbReference>
<dbReference type="PhylomeDB" id="A0A022Q645"/>
<dbReference type="STRING" id="4155.A0A022Q645"/>
<evidence type="ECO:0000256" key="1">
    <source>
        <dbReference type="ARBA" id="ARBA00000824"/>
    </source>
</evidence>
<dbReference type="InterPro" id="IPR037039">
    <property type="entry name" value="CM_AroQ_sf_eucaryotic"/>
</dbReference>
<keyword evidence="6 9" id="KW-0028">Amino-acid biosynthesis</keyword>
<evidence type="ECO:0000256" key="9">
    <source>
        <dbReference type="PIRNR" id="PIRNR017318"/>
    </source>
</evidence>
<dbReference type="InterPro" id="IPR002701">
    <property type="entry name" value="CM_II_prokaryot"/>
</dbReference>
<dbReference type="GO" id="GO:0046417">
    <property type="term" value="P:chorismate metabolic process"/>
    <property type="evidence" value="ECO:0007669"/>
    <property type="project" value="InterPro"/>
</dbReference>
<dbReference type="InterPro" id="IPR036263">
    <property type="entry name" value="Chorismate_II_sf"/>
</dbReference>
<dbReference type="Proteomes" id="UP000030748">
    <property type="component" value="Unassembled WGS sequence"/>
</dbReference>
<name>A0A022Q645_ERYGU</name>
<dbReference type="Pfam" id="PF01817">
    <property type="entry name" value="CM_2"/>
    <property type="match status" value="1"/>
</dbReference>
<dbReference type="PIRSF" id="PIRSF017318">
    <property type="entry name" value="Chor_mut_AroQ_eu"/>
    <property type="match status" value="1"/>
</dbReference>
<keyword evidence="5" id="KW-0963">Cytoplasm</keyword>
<dbReference type="SUPFAM" id="SSF48600">
    <property type="entry name" value="Chorismate mutase II"/>
    <property type="match status" value="1"/>
</dbReference>
<dbReference type="AlphaFoldDB" id="A0A022Q645"/>
<dbReference type="NCBIfam" id="TIGR01802">
    <property type="entry name" value="CM_pl-yst"/>
    <property type="match status" value="1"/>
</dbReference>
<evidence type="ECO:0000313" key="12">
    <source>
        <dbReference type="Proteomes" id="UP000030748"/>
    </source>
</evidence>